<dbReference type="EC" id="2.7.13.3" evidence="2"/>
<keyword evidence="3" id="KW-0597">Phosphoprotein</keyword>
<feature type="domain" description="Histidine kinase" evidence="11">
    <location>
        <begin position="748"/>
        <end position="1018"/>
    </location>
</feature>
<dbReference type="EMBL" id="FTOA01000005">
    <property type="protein sequence ID" value="SIS99729.1"/>
    <property type="molecule type" value="Genomic_DNA"/>
</dbReference>
<proteinExistence type="predicted"/>
<evidence type="ECO:0000256" key="2">
    <source>
        <dbReference type="ARBA" id="ARBA00012438"/>
    </source>
</evidence>
<gene>
    <name evidence="14" type="ORF">SAMN05421779_105246</name>
</gene>
<evidence type="ECO:0000313" key="15">
    <source>
        <dbReference type="Proteomes" id="UP000185678"/>
    </source>
</evidence>
<dbReference type="CDD" id="cd00130">
    <property type="entry name" value="PAS"/>
    <property type="match status" value="2"/>
</dbReference>
<feature type="domain" description="PAS" evidence="12">
    <location>
        <begin position="604"/>
        <end position="637"/>
    </location>
</feature>
<dbReference type="PROSITE" id="PS50109">
    <property type="entry name" value="HIS_KIN"/>
    <property type="match status" value="1"/>
</dbReference>
<protein>
    <recommendedName>
        <fullName evidence="2">histidine kinase</fullName>
        <ecNumber evidence="2">2.7.13.3</ecNumber>
    </recommendedName>
</protein>
<evidence type="ECO:0000256" key="7">
    <source>
        <dbReference type="ARBA" id="ARBA00022840"/>
    </source>
</evidence>
<evidence type="ECO:0000256" key="10">
    <source>
        <dbReference type="SAM" id="MobiDB-lite"/>
    </source>
</evidence>
<dbReference type="Proteomes" id="UP000185678">
    <property type="component" value="Unassembled WGS sequence"/>
</dbReference>
<dbReference type="PROSITE" id="PS50113">
    <property type="entry name" value="PAC"/>
    <property type="match status" value="1"/>
</dbReference>
<dbReference type="AlphaFoldDB" id="A0A1N7NNF9"/>
<feature type="coiled-coil region" evidence="9">
    <location>
        <begin position="34"/>
        <end position="68"/>
    </location>
</feature>
<dbReference type="NCBIfam" id="TIGR00229">
    <property type="entry name" value="sensory_box"/>
    <property type="match status" value="3"/>
</dbReference>
<dbReference type="SMART" id="SM00387">
    <property type="entry name" value="HATPase_c"/>
    <property type="match status" value="1"/>
</dbReference>
<feature type="region of interest" description="Disordered" evidence="10">
    <location>
        <begin position="119"/>
        <end position="151"/>
    </location>
</feature>
<evidence type="ECO:0000259" key="12">
    <source>
        <dbReference type="PROSITE" id="PS50112"/>
    </source>
</evidence>
<keyword evidence="15" id="KW-1185">Reference proteome</keyword>
<evidence type="ECO:0000256" key="8">
    <source>
        <dbReference type="ARBA" id="ARBA00023012"/>
    </source>
</evidence>
<dbReference type="InterPro" id="IPR036097">
    <property type="entry name" value="HisK_dim/P_sf"/>
</dbReference>
<evidence type="ECO:0000259" key="13">
    <source>
        <dbReference type="PROSITE" id="PS50113"/>
    </source>
</evidence>
<dbReference type="PROSITE" id="PS50112">
    <property type="entry name" value="PAS"/>
    <property type="match status" value="1"/>
</dbReference>
<dbReference type="STRING" id="80876.SAMN05421779_105246"/>
<evidence type="ECO:0000256" key="3">
    <source>
        <dbReference type="ARBA" id="ARBA00022553"/>
    </source>
</evidence>
<dbReference type="RefSeq" id="WP_076401157.1">
    <property type="nucleotide sequence ID" value="NZ_FTOA01000005.1"/>
</dbReference>
<evidence type="ECO:0000313" key="14">
    <source>
        <dbReference type="EMBL" id="SIS99729.1"/>
    </source>
</evidence>
<reference evidence="14 15" key="1">
    <citation type="submission" date="2017-01" db="EMBL/GenBank/DDBJ databases">
        <authorList>
            <person name="Mah S.A."/>
            <person name="Swanson W.J."/>
            <person name="Moy G.W."/>
            <person name="Vacquier V.D."/>
        </authorList>
    </citation>
    <scope>NUCLEOTIDE SEQUENCE [LARGE SCALE GENOMIC DNA]</scope>
    <source>
        <strain evidence="14 15">DSM 11589</strain>
    </source>
</reference>
<accession>A0A1N7NNF9</accession>
<dbReference type="CDD" id="cd00082">
    <property type="entry name" value="HisKA"/>
    <property type="match status" value="1"/>
</dbReference>
<dbReference type="PANTHER" id="PTHR43065">
    <property type="entry name" value="SENSOR HISTIDINE KINASE"/>
    <property type="match status" value="1"/>
</dbReference>
<keyword evidence="7" id="KW-0067">ATP-binding</keyword>
<dbReference type="SMART" id="SM00086">
    <property type="entry name" value="PAC"/>
    <property type="match status" value="3"/>
</dbReference>
<evidence type="ECO:0000256" key="9">
    <source>
        <dbReference type="SAM" id="Coils"/>
    </source>
</evidence>
<dbReference type="InterPro" id="IPR000014">
    <property type="entry name" value="PAS"/>
</dbReference>
<dbReference type="InterPro" id="IPR000700">
    <property type="entry name" value="PAS-assoc_C"/>
</dbReference>
<dbReference type="InterPro" id="IPR036890">
    <property type="entry name" value="HATPase_C_sf"/>
</dbReference>
<dbReference type="Gene3D" id="3.30.565.10">
    <property type="entry name" value="Histidine kinase-like ATPase, C-terminal domain"/>
    <property type="match status" value="1"/>
</dbReference>
<dbReference type="PANTHER" id="PTHR43065:SF46">
    <property type="entry name" value="C4-DICARBOXYLATE TRANSPORT SENSOR PROTEIN DCTB"/>
    <property type="match status" value="1"/>
</dbReference>
<dbReference type="InterPro" id="IPR035965">
    <property type="entry name" value="PAS-like_dom_sf"/>
</dbReference>
<dbReference type="InterPro" id="IPR005467">
    <property type="entry name" value="His_kinase_dom"/>
</dbReference>
<dbReference type="SUPFAM" id="SSF47384">
    <property type="entry name" value="Homodimeric domain of signal transducing histidine kinase"/>
    <property type="match status" value="1"/>
</dbReference>
<dbReference type="InterPro" id="IPR003661">
    <property type="entry name" value="HisK_dim/P_dom"/>
</dbReference>
<evidence type="ECO:0000256" key="6">
    <source>
        <dbReference type="ARBA" id="ARBA00022777"/>
    </source>
</evidence>
<keyword evidence="4" id="KW-0808">Transferase</keyword>
<dbReference type="PRINTS" id="PR00344">
    <property type="entry name" value="BCTRLSENSOR"/>
</dbReference>
<feature type="coiled-coil region" evidence="9">
    <location>
        <begin position="562"/>
        <end position="614"/>
    </location>
</feature>
<evidence type="ECO:0000256" key="5">
    <source>
        <dbReference type="ARBA" id="ARBA00022741"/>
    </source>
</evidence>
<organism evidence="14 15">
    <name type="scientific">Insolitispirillum peregrinum</name>
    <dbReference type="NCBI Taxonomy" id="80876"/>
    <lineage>
        <taxon>Bacteria</taxon>
        <taxon>Pseudomonadati</taxon>
        <taxon>Pseudomonadota</taxon>
        <taxon>Alphaproteobacteria</taxon>
        <taxon>Rhodospirillales</taxon>
        <taxon>Novispirillaceae</taxon>
        <taxon>Insolitispirillum</taxon>
    </lineage>
</organism>
<keyword evidence="6" id="KW-0418">Kinase</keyword>
<name>A0A1N7NNF9_9PROT</name>
<dbReference type="InterPro" id="IPR003594">
    <property type="entry name" value="HATPase_dom"/>
</dbReference>
<dbReference type="Pfam" id="PF12860">
    <property type="entry name" value="PAS_7"/>
    <property type="match status" value="1"/>
</dbReference>
<dbReference type="Pfam" id="PF08448">
    <property type="entry name" value="PAS_4"/>
    <property type="match status" value="1"/>
</dbReference>
<dbReference type="InterPro" id="IPR001610">
    <property type="entry name" value="PAC"/>
</dbReference>
<evidence type="ECO:0000259" key="11">
    <source>
        <dbReference type="PROSITE" id="PS50109"/>
    </source>
</evidence>
<comment type="catalytic activity">
    <reaction evidence="1">
        <text>ATP + protein L-histidine = ADP + protein N-phospho-L-histidine.</text>
        <dbReference type="EC" id="2.7.13.3"/>
    </reaction>
</comment>
<dbReference type="GO" id="GO:0005524">
    <property type="term" value="F:ATP binding"/>
    <property type="evidence" value="ECO:0007669"/>
    <property type="project" value="UniProtKB-KW"/>
</dbReference>
<dbReference type="OrthoDB" id="9796100at2"/>
<keyword evidence="5" id="KW-0547">Nucleotide-binding</keyword>
<dbReference type="Gene3D" id="1.10.287.130">
    <property type="match status" value="1"/>
</dbReference>
<keyword evidence="9" id="KW-0175">Coiled coil</keyword>
<dbReference type="InterPro" id="IPR004358">
    <property type="entry name" value="Sig_transdc_His_kin-like_C"/>
</dbReference>
<dbReference type="Gene3D" id="3.30.450.20">
    <property type="entry name" value="PAS domain"/>
    <property type="match status" value="5"/>
</dbReference>
<keyword evidence="8" id="KW-0902">Two-component regulatory system</keyword>
<dbReference type="Pfam" id="PF13188">
    <property type="entry name" value="PAS_8"/>
    <property type="match status" value="1"/>
</dbReference>
<evidence type="ECO:0000256" key="4">
    <source>
        <dbReference type="ARBA" id="ARBA00022679"/>
    </source>
</evidence>
<dbReference type="SUPFAM" id="SSF55874">
    <property type="entry name" value="ATPase domain of HSP90 chaperone/DNA topoisomerase II/histidine kinase"/>
    <property type="match status" value="1"/>
</dbReference>
<sequence>MNPILRQQLASISLQIAAGQTDFTCLFRDINETYTTLERQHSSDERLIEQLRDDLARIQKDRQHAVEVETSLLLDTIGDAVLLLTPDGMIQQVNRAALQTFACKAAELIGKSIDSLLVSSKDLDPPQQDDDGDDLPAPRSTSSGNEMRAQRLNGETFPIEIKIGEKPGGSGQVYVAIIRDITQRKQHEYALRESEGRLRDLAGSASDWFWETDPEHHFSFLSKKTREVLAVDPETLIGKGWYNTGLSIDSKQGLKLAADLHQHKPFRDLVYEFSFGDSHRTIRINGVPHFGPHGQFRGYRGTGRDITHEAEIEQRANMVERQFAAAMEVITDGFALYDKDDRLVICNRPYREMFRQVADTLTPGTSFEIILRAAHAKGIYTDENGTPQPASFIERRLHDHRHPSAEGVIHRTSDGRWIHSREFRMPDGGTVGLRSDITALKARESQLQALQRQTELVLNSAGDGIVGIGLDGRITFANPAARQILKAGDVTLEGSSAYVLFPDTATMPLQSTLNGEQGVANLAQTLNCLDGSNFSSECMIAPMLDNNRVAGAVMVFRDITLRKLYEEAVTTHQRQLEHLVAERTEKLRAEIKERERTEQALRGSENRLRSITDTLVEGVLVIDSEGRILFANTSARQQILADTHLSLFDTHFQDLLSVVENDAPVPFEGSPIQQVLHDHRIIRNDDALFSTTDGRTLQVGYACAPLPEGDNEHYGAVLSFRNIQALKLAQQEALQASRFASVGQLAAGIAHEINTPIQYIGDNLQFIADSFNGLQRLHEGQNGLLQALSESPDDSERLRQLAATVQKQADEIDLEYLTEEIPTAIQQSLEGVVQVTRIVNSMKEFSHPGTTTKIATDINKALQSTLVVSRNEWKHVATLSTDYANDLPSILCHPGEINQAFLNLVVNASHAIEDCHLPSENGQPSGKISISTRLLRDANQPDEEWIEIRIADNGGGVPPAIRDKIFDPFFTTKDVGKGTGQGLAISRDAITNKHHGKICFEDNEVGGTTFIVCLPVHDEDISTPTEQPSDATGRA</sequence>
<dbReference type="GO" id="GO:0000155">
    <property type="term" value="F:phosphorelay sensor kinase activity"/>
    <property type="evidence" value="ECO:0007669"/>
    <property type="project" value="InterPro"/>
</dbReference>
<dbReference type="Pfam" id="PF02518">
    <property type="entry name" value="HATPase_c"/>
    <property type="match status" value="1"/>
</dbReference>
<dbReference type="SMART" id="SM00091">
    <property type="entry name" value="PAS"/>
    <property type="match status" value="5"/>
</dbReference>
<dbReference type="InterPro" id="IPR013656">
    <property type="entry name" value="PAS_4"/>
</dbReference>
<dbReference type="SUPFAM" id="SSF55785">
    <property type="entry name" value="PYP-like sensor domain (PAS domain)"/>
    <property type="match status" value="5"/>
</dbReference>
<evidence type="ECO:0000256" key="1">
    <source>
        <dbReference type="ARBA" id="ARBA00000085"/>
    </source>
</evidence>
<feature type="domain" description="PAC" evidence="13">
    <location>
        <begin position="143"/>
        <end position="193"/>
    </location>
</feature>
<dbReference type="Pfam" id="PF13426">
    <property type="entry name" value="PAS_9"/>
    <property type="match status" value="1"/>
</dbReference>